<dbReference type="PIRSF" id="PIRSF000112">
    <property type="entry name" value="Glycerol_dehydrogenase"/>
    <property type="match status" value="1"/>
</dbReference>
<evidence type="ECO:0000256" key="2">
    <source>
        <dbReference type="ARBA" id="ARBA00023002"/>
    </source>
</evidence>
<comment type="catalytic activity">
    <reaction evidence="7">
        <text>glycerol + NAD(+) = dihydroxyacetone + NADH + H(+)</text>
        <dbReference type="Rhea" id="RHEA:13769"/>
        <dbReference type="ChEBI" id="CHEBI:15378"/>
        <dbReference type="ChEBI" id="CHEBI:16016"/>
        <dbReference type="ChEBI" id="CHEBI:17754"/>
        <dbReference type="ChEBI" id="CHEBI:57540"/>
        <dbReference type="ChEBI" id="CHEBI:57945"/>
        <dbReference type="EC" id="1.1.1.6"/>
    </reaction>
</comment>
<dbReference type="GO" id="GO:0008888">
    <property type="term" value="F:glycerol dehydrogenase (NAD+) activity"/>
    <property type="evidence" value="ECO:0007669"/>
    <property type="project" value="UniProtKB-EC"/>
</dbReference>
<feature type="binding site" evidence="9">
    <location>
        <position position="132"/>
    </location>
    <ligand>
        <name>glycerol</name>
        <dbReference type="ChEBI" id="CHEBI:17754"/>
    </ligand>
</feature>
<dbReference type="Gene3D" id="1.20.1090.10">
    <property type="entry name" value="Dehydroquinate synthase-like - alpha domain"/>
    <property type="match status" value="1"/>
</dbReference>
<evidence type="ECO:0000256" key="6">
    <source>
        <dbReference type="ARBA" id="ARBA00040132"/>
    </source>
</evidence>
<feature type="binding site" evidence="10">
    <location>
        <begin position="105"/>
        <end position="109"/>
    </location>
    <ligand>
        <name>NAD(+)</name>
        <dbReference type="ChEBI" id="CHEBI:57540"/>
    </ligand>
</feature>
<dbReference type="InterPro" id="IPR001670">
    <property type="entry name" value="ADH_Fe/GldA"/>
</dbReference>
<proteinExistence type="predicted"/>
<evidence type="ECO:0000256" key="10">
    <source>
        <dbReference type="PIRSR" id="PIRSR000112-3"/>
    </source>
</evidence>
<keyword evidence="2" id="KW-0560">Oxidoreductase</keyword>
<sequence>MSDQQTPAVLPRAFRTTPRYIQAAGLVDNAAEPLAQMQIKRCAILCTPRSQRGEAKRLIASLDRAGIEAYVTTFGGECSFEEIDARVAELNEQGRFDALIALGGGKPLDAGKSISSRLEVPVVIMPTLASNDAPCSAISVIYTPEGATETFEVMKDNPALVMVDTEIAAKAPPRYLVAGMADAMATWYEARACQKNPMGVSPYGTRPTLAGMALSESCADILYAQGAAALAAVKDQQVNEAVEDIVEANTLLSGAGFECTGVAGAHALAQALTLLPHVDHNYLHGEMVAIGILAQLMLENDQAEAERCARFFAEVGLPVSFAQIGFSLEDEASVATAIEGTLGFPFIANMQEEVSDASLRKAFAEVEQLGSTLISELGDQPYRDLHG</sequence>
<evidence type="ECO:0000256" key="5">
    <source>
        <dbReference type="ARBA" id="ARBA00039147"/>
    </source>
</evidence>
<dbReference type="Gene3D" id="3.40.50.1970">
    <property type="match status" value="1"/>
</dbReference>
<dbReference type="PANTHER" id="PTHR43616">
    <property type="entry name" value="GLYCEROL DEHYDROGENASE"/>
    <property type="match status" value="1"/>
</dbReference>
<feature type="domain" description="Alcohol dehydrogenase iron-type/glycerol dehydrogenase GldA" evidence="11">
    <location>
        <begin position="18"/>
        <end position="165"/>
    </location>
</feature>
<evidence type="ECO:0000256" key="9">
    <source>
        <dbReference type="PIRSR" id="PIRSR000112-2"/>
    </source>
</evidence>
<evidence type="ECO:0000256" key="1">
    <source>
        <dbReference type="ARBA" id="ARBA00022723"/>
    </source>
</evidence>
<accession>A0A1N6U4D9</accession>
<dbReference type="NCBIfam" id="NF006941">
    <property type="entry name" value="PRK09423.1"/>
    <property type="match status" value="1"/>
</dbReference>
<dbReference type="EMBL" id="FTMN01000006">
    <property type="protein sequence ID" value="SIQ60453.1"/>
    <property type="molecule type" value="Genomic_DNA"/>
</dbReference>
<dbReference type="RefSeq" id="WP_076463477.1">
    <property type="nucleotide sequence ID" value="NZ_FTMN01000006.1"/>
</dbReference>
<dbReference type="CDD" id="cd08170">
    <property type="entry name" value="GlyDH"/>
    <property type="match status" value="1"/>
</dbReference>
<evidence type="ECO:0000256" key="8">
    <source>
        <dbReference type="PIRSR" id="PIRSR000112-1"/>
    </source>
</evidence>
<keyword evidence="8" id="KW-0862">Zinc</keyword>
<reference evidence="13" key="1">
    <citation type="submission" date="2017-01" db="EMBL/GenBank/DDBJ databases">
        <authorList>
            <person name="Varghese N."/>
            <person name="Submissions S."/>
        </authorList>
    </citation>
    <scope>NUCLEOTIDE SEQUENCE [LARGE SCALE GENOMIC DNA]</scope>
    <source>
        <strain evidence="13">DSM 7027</strain>
    </source>
</reference>
<dbReference type="STRING" id="49186.SAMN05421647_106193"/>
<dbReference type="Proteomes" id="UP000186895">
    <property type="component" value="Unassembled WGS sequence"/>
</dbReference>
<evidence type="ECO:0000256" key="4">
    <source>
        <dbReference type="ARBA" id="ARBA00037918"/>
    </source>
</evidence>
<evidence type="ECO:0000259" key="11">
    <source>
        <dbReference type="Pfam" id="PF00465"/>
    </source>
</evidence>
<feature type="binding site" evidence="8">
    <location>
        <position position="182"/>
    </location>
    <ligand>
        <name>glycerol</name>
        <dbReference type="ChEBI" id="CHEBI:17754"/>
    </ligand>
</feature>
<dbReference type="PANTHER" id="PTHR43616:SF5">
    <property type="entry name" value="GLYCEROL DEHYDROGENASE 1"/>
    <property type="match status" value="1"/>
</dbReference>
<feature type="binding site" evidence="8">
    <location>
        <position position="266"/>
    </location>
    <ligand>
        <name>glycerol</name>
        <dbReference type="ChEBI" id="CHEBI:17754"/>
    </ligand>
</feature>
<feature type="binding site" evidence="10">
    <location>
        <begin position="127"/>
        <end position="130"/>
    </location>
    <ligand>
        <name>NAD(+)</name>
        <dbReference type="ChEBI" id="CHEBI:57540"/>
    </ligand>
</feature>
<keyword evidence="3 10" id="KW-0520">NAD</keyword>
<evidence type="ECO:0000313" key="13">
    <source>
        <dbReference type="Proteomes" id="UP000186895"/>
    </source>
</evidence>
<dbReference type="SUPFAM" id="SSF56796">
    <property type="entry name" value="Dehydroquinate synthase-like"/>
    <property type="match status" value="1"/>
</dbReference>
<organism evidence="12 13">
    <name type="scientific">Marinobacterium stanieri</name>
    <dbReference type="NCBI Taxonomy" id="49186"/>
    <lineage>
        <taxon>Bacteria</taxon>
        <taxon>Pseudomonadati</taxon>
        <taxon>Pseudomonadota</taxon>
        <taxon>Gammaproteobacteria</taxon>
        <taxon>Oceanospirillales</taxon>
        <taxon>Oceanospirillaceae</taxon>
        <taxon>Marinobacterium</taxon>
    </lineage>
</organism>
<evidence type="ECO:0000313" key="12">
    <source>
        <dbReference type="EMBL" id="SIQ60453.1"/>
    </source>
</evidence>
<gene>
    <name evidence="12" type="ORF">SAMN05421647_106193</name>
</gene>
<keyword evidence="1 8" id="KW-0479">Metal-binding</keyword>
<keyword evidence="13" id="KW-1185">Reference proteome</keyword>
<name>A0A1N6U4D9_9GAMM</name>
<dbReference type="EC" id="1.1.1.6" evidence="5"/>
<dbReference type="InterPro" id="IPR016205">
    <property type="entry name" value="Glycerol_DH"/>
</dbReference>
<feature type="binding site" evidence="10">
    <location>
        <position position="136"/>
    </location>
    <ligand>
        <name>NAD(+)</name>
        <dbReference type="ChEBI" id="CHEBI:57540"/>
    </ligand>
</feature>
<dbReference type="AlphaFoldDB" id="A0A1N6U4D9"/>
<evidence type="ECO:0000256" key="7">
    <source>
        <dbReference type="ARBA" id="ARBA00049006"/>
    </source>
</evidence>
<comment type="cofactor">
    <cofactor evidence="8">
        <name>Zn(2+)</name>
        <dbReference type="ChEBI" id="CHEBI:29105"/>
    </cofactor>
    <text evidence="8">Binds 1 zinc ion per subunit.</text>
</comment>
<dbReference type="GO" id="GO:0046872">
    <property type="term" value="F:metal ion binding"/>
    <property type="evidence" value="ECO:0007669"/>
    <property type="project" value="UniProtKB-KW"/>
</dbReference>
<evidence type="ECO:0000256" key="3">
    <source>
        <dbReference type="ARBA" id="ARBA00023027"/>
    </source>
</evidence>
<comment type="pathway">
    <text evidence="4">Polyol metabolism; glycerol fermentation; glycerone phosphate from glycerol (oxidative route): step 1/2.</text>
</comment>
<feature type="binding site" evidence="8">
    <location>
        <position position="284"/>
    </location>
    <ligand>
        <name>glycerol</name>
        <dbReference type="ChEBI" id="CHEBI:17754"/>
    </ligand>
</feature>
<dbReference type="Pfam" id="PF00465">
    <property type="entry name" value="Fe-ADH"/>
    <property type="match status" value="1"/>
</dbReference>
<protein>
    <recommendedName>
        <fullName evidence="6">Glycerol dehydrogenase</fullName>
        <ecNumber evidence="5">1.1.1.6</ecNumber>
    </recommendedName>
</protein>
<feature type="binding site" evidence="10">
    <location>
        <position position="142"/>
    </location>
    <ligand>
        <name>NAD(+)</name>
        <dbReference type="ChEBI" id="CHEBI:57540"/>
    </ligand>
</feature>